<keyword evidence="2" id="KW-1185">Reference proteome</keyword>
<dbReference type="RefSeq" id="WP_068346659.1">
    <property type="nucleotide sequence ID" value="NZ_LQBQ01000012.1"/>
</dbReference>
<gene>
    <name evidence="1" type="ORF">AVO45_05050</name>
</gene>
<evidence type="ECO:0000313" key="2">
    <source>
        <dbReference type="Proteomes" id="UP000053791"/>
    </source>
</evidence>
<proteinExistence type="predicted"/>
<name>A0A0X3TZ06_9RHOB</name>
<sequence length="114" mass="13325">MTGQHMEFDRRVRRLTKKHEKMSRGYRMQLRSDGLVVMRPRRVRSAIPIRVLALCVCAFFAFKALLLTTIGVSPYDERVQRLRDGTPVEVAGAWVMQREPVSEFLASKFTQFMY</sequence>
<protein>
    <submittedName>
        <fullName evidence="1">Uncharacterized protein</fullName>
    </submittedName>
</protein>
<dbReference type="OrthoDB" id="7866534at2"/>
<reference evidence="1 2" key="1">
    <citation type="submission" date="2015-12" db="EMBL/GenBank/DDBJ databases">
        <authorList>
            <person name="Shamseldin A."/>
            <person name="Moawad H."/>
            <person name="Abd El-Rahim W.M."/>
            <person name="Sadowsky M.J."/>
        </authorList>
    </citation>
    <scope>NUCLEOTIDE SEQUENCE [LARGE SCALE GENOMIC DNA]</scope>
    <source>
        <strain evidence="1 2">ZGT118</strain>
    </source>
</reference>
<organism evidence="1 2">
    <name type="scientific">Ruegeria marisrubri</name>
    <dbReference type="NCBI Taxonomy" id="1685379"/>
    <lineage>
        <taxon>Bacteria</taxon>
        <taxon>Pseudomonadati</taxon>
        <taxon>Pseudomonadota</taxon>
        <taxon>Alphaproteobacteria</taxon>
        <taxon>Rhodobacterales</taxon>
        <taxon>Roseobacteraceae</taxon>
        <taxon>Ruegeria</taxon>
    </lineage>
</organism>
<accession>A0A0X3TZ06</accession>
<dbReference type="AlphaFoldDB" id="A0A0X3TZ06"/>
<dbReference type="STRING" id="1685379.AVO45_05050"/>
<evidence type="ECO:0000313" key="1">
    <source>
        <dbReference type="EMBL" id="KUJ80917.1"/>
    </source>
</evidence>
<dbReference type="EMBL" id="LQBQ01000012">
    <property type="protein sequence ID" value="KUJ80917.1"/>
    <property type="molecule type" value="Genomic_DNA"/>
</dbReference>
<comment type="caution">
    <text evidence="1">The sequence shown here is derived from an EMBL/GenBank/DDBJ whole genome shotgun (WGS) entry which is preliminary data.</text>
</comment>
<dbReference type="Proteomes" id="UP000053791">
    <property type="component" value="Unassembled WGS sequence"/>
</dbReference>